<feature type="compositionally biased region" description="Polar residues" evidence="1">
    <location>
        <begin position="67"/>
        <end position="78"/>
    </location>
</feature>
<evidence type="ECO:0000313" key="3">
    <source>
        <dbReference type="EMBL" id="CCH67670.1"/>
    </source>
</evidence>
<accession>M1X2Z2</accession>
<sequence length="148" mass="16719">MGHKIVVFTATFILFISGLLLGYVISQLVLGFLPLNLITFLGAFSLIIIFGIVYYALFWDLKKQQSQSPSLAGINSPSVDGMPYNKRNKENQPSGTLNPSLENKLVSLLNGDVNVAERLVNQVKQDYPGMPENWYWERVIADLERDRR</sequence>
<evidence type="ECO:0000313" key="4">
    <source>
        <dbReference type="Proteomes" id="UP000053051"/>
    </source>
</evidence>
<feature type="compositionally biased region" description="Polar residues" evidence="1">
    <location>
        <begin position="91"/>
        <end position="100"/>
    </location>
</feature>
<dbReference type="OrthoDB" id="486403at2"/>
<reference evidence="3 4" key="1">
    <citation type="submission" date="2012-05" db="EMBL/GenBank/DDBJ databases">
        <authorList>
            <person name="Hilton J."/>
        </authorList>
    </citation>
    <scope>NUCLEOTIDE SEQUENCE [LARGE SCALE GENOMIC DNA]</scope>
    <source>
        <strain evidence="3 4">HH01</strain>
    </source>
</reference>
<dbReference type="AlphaFoldDB" id="M1X2Z2"/>
<feature type="transmembrane region" description="Helical" evidence="2">
    <location>
        <begin position="37"/>
        <end position="58"/>
    </location>
</feature>
<keyword evidence="2" id="KW-0812">Transmembrane</keyword>
<feature type="transmembrane region" description="Helical" evidence="2">
    <location>
        <begin position="5"/>
        <end position="25"/>
    </location>
</feature>
<name>M1X2Z2_9NOST</name>
<reference evidence="4" key="2">
    <citation type="submission" date="2016-01" db="EMBL/GenBank/DDBJ databases">
        <title>Diatom-associated endosymboitic cyanobacterium lacks core nitrogen metabolism enzymes.</title>
        <authorList>
            <person name="Hilton J.A."/>
            <person name="Foster R.A."/>
            <person name="Tripp H.J."/>
            <person name="Carter B.J."/>
            <person name="Zehr J.P."/>
            <person name="Villareal T.A."/>
        </authorList>
    </citation>
    <scope>NUCLEOTIDE SEQUENCE [LARGE SCALE GENOMIC DNA]</scope>
    <source>
        <strain evidence="4">HH01</strain>
    </source>
</reference>
<keyword evidence="2" id="KW-0472">Membrane</keyword>
<gene>
    <name evidence="3" type="ORF">RINTHH_15150</name>
</gene>
<evidence type="ECO:0000256" key="2">
    <source>
        <dbReference type="SAM" id="Phobius"/>
    </source>
</evidence>
<proteinExistence type="predicted"/>
<feature type="region of interest" description="Disordered" evidence="1">
    <location>
        <begin position="67"/>
        <end position="100"/>
    </location>
</feature>
<protein>
    <submittedName>
        <fullName evidence="3">Uncharacterized protein</fullName>
    </submittedName>
</protein>
<evidence type="ECO:0000256" key="1">
    <source>
        <dbReference type="SAM" id="MobiDB-lite"/>
    </source>
</evidence>
<dbReference type="EMBL" id="CAIY01000052">
    <property type="protein sequence ID" value="CCH67670.1"/>
    <property type="molecule type" value="Genomic_DNA"/>
</dbReference>
<keyword evidence="2" id="KW-1133">Transmembrane helix</keyword>
<dbReference type="STRING" id="1165094.RINTHH_15150"/>
<comment type="caution">
    <text evidence="3">The sequence shown here is derived from an EMBL/GenBank/DDBJ whole genome shotgun (WGS) entry which is preliminary data.</text>
</comment>
<keyword evidence="4" id="KW-1185">Reference proteome</keyword>
<organism evidence="3 4">
    <name type="scientific">Richelia intracellularis HH01</name>
    <dbReference type="NCBI Taxonomy" id="1165094"/>
    <lineage>
        <taxon>Bacteria</taxon>
        <taxon>Bacillati</taxon>
        <taxon>Cyanobacteriota</taxon>
        <taxon>Cyanophyceae</taxon>
        <taxon>Nostocales</taxon>
        <taxon>Nostocaceae</taxon>
        <taxon>Richelia</taxon>
    </lineage>
</organism>
<dbReference type="Proteomes" id="UP000053051">
    <property type="component" value="Unassembled WGS sequence"/>
</dbReference>
<dbReference type="RefSeq" id="WP_008234510.1">
    <property type="nucleotide sequence ID" value="NZ_CAIY01000052.1"/>
</dbReference>